<dbReference type="Gene3D" id="6.10.250.980">
    <property type="match status" value="1"/>
</dbReference>
<dbReference type="Gene3D" id="4.10.280.10">
    <property type="entry name" value="Helix-loop-helix DNA-binding domain"/>
    <property type="match status" value="1"/>
</dbReference>
<feature type="domain" description="BHLH" evidence="7">
    <location>
        <begin position="14"/>
        <end position="71"/>
    </location>
</feature>
<dbReference type="Pfam" id="PF07527">
    <property type="entry name" value="Hairy_orange"/>
    <property type="match status" value="1"/>
</dbReference>
<keyword evidence="5" id="KW-0539">Nucleus</keyword>
<evidence type="ECO:0000313" key="9">
    <source>
        <dbReference type="EMBL" id="ABO93449.1"/>
    </source>
</evidence>
<keyword evidence="3" id="KW-0238">DNA-binding</keyword>
<keyword evidence="11" id="KW-1185">Reference proteome</keyword>
<evidence type="ECO:0000256" key="2">
    <source>
        <dbReference type="ARBA" id="ARBA00023015"/>
    </source>
</evidence>
<dbReference type="STRING" id="126957.A9XCM7"/>
<dbReference type="SMART" id="SM00511">
    <property type="entry name" value="ORANGE"/>
    <property type="match status" value="1"/>
</dbReference>
<comment type="subcellular location">
    <subcellularLocation>
        <location evidence="1">Nucleus</location>
    </subcellularLocation>
</comment>
<feature type="region of interest" description="Disordered" evidence="6">
    <location>
        <begin position="1"/>
        <end position="26"/>
    </location>
</feature>
<evidence type="ECO:0000256" key="4">
    <source>
        <dbReference type="ARBA" id="ARBA00023163"/>
    </source>
</evidence>
<sequence>MPAEKTASSKASEARRSNKPLMEKRRRARINHSLTELKTLILNAVKKDNSKHSKLEKADILEMTVKYLQNLQRQQLTASADSDTSSLTSTKFSAGYGECANEVTRYLEGGEGHVDATARTHLINHLSRCMNGLKRTATSTTLTATNRESTTEASTSTIMDAECVPDSVQTLIPVIGGVQLIPMRLANGQIAFILPTFNPKTQRAPDDDLIKSQEVWRPW</sequence>
<reference evidence="9" key="1">
    <citation type="journal article" date="2008" name="Dev. Biol.">
        <title>The segmentation cascade in the centipede Strigamia maritima: involvement of the Notch pathway and pair-rule gene homologues.</title>
        <authorList>
            <person name="Chipman A.D."/>
            <person name="Akam M."/>
        </authorList>
    </citation>
    <scope>NUCLEOTIDE SEQUENCE</scope>
</reference>
<evidence type="ECO:0000256" key="6">
    <source>
        <dbReference type="SAM" id="MobiDB-lite"/>
    </source>
</evidence>
<dbReference type="InterPro" id="IPR036638">
    <property type="entry name" value="HLH_DNA-bd_sf"/>
</dbReference>
<dbReference type="PROSITE" id="PS50888">
    <property type="entry name" value="BHLH"/>
    <property type="match status" value="1"/>
</dbReference>
<dbReference type="InterPro" id="IPR011598">
    <property type="entry name" value="bHLH_dom"/>
</dbReference>
<keyword evidence="2" id="KW-0805">Transcription regulation</keyword>
<dbReference type="FunFam" id="4.10.280.10:FF:000009">
    <property type="entry name" value="Transcription factor HES-1"/>
    <property type="match status" value="1"/>
</dbReference>
<feature type="compositionally biased region" description="Low complexity" evidence="6">
    <location>
        <begin position="1"/>
        <end position="11"/>
    </location>
</feature>
<dbReference type="GO" id="GO:0006355">
    <property type="term" value="P:regulation of DNA-templated transcription"/>
    <property type="evidence" value="ECO:0007669"/>
    <property type="project" value="InterPro"/>
</dbReference>
<evidence type="ECO:0000313" key="11">
    <source>
        <dbReference type="Proteomes" id="UP000014500"/>
    </source>
</evidence>
<dbReference type="InterPro" id="IPR003650">
    <property type="entry name" value="Orange_dom"/>
</dbReference>
<proteinExistence type="evidence at transcript level"/>
<dbReference type="eggNOG" id="KOG4304">
    <property type="taxonomic scope" value="Eukaryota"/>
</dbReference>
<name>A9XCM7_STRMM</name>
<evidence type="ECO:0000259" key="8">
    <source>
        <dbReference type="PROSITE" id="PS51054"/>
    </source>
</evidence>
<dbReference type="GO" id="GO:0046983">
    <property type="term" value="F:protein dimerization activity"/>
    <property type="evidence" value="ECO:0007669"/>
    <property type="project" value="InterPro"/>
</dbReference>
<evidence type="ECO:0000256" key="5">
    <source>
        <dbReference type="ARBA" id="ARBA00023242"/>
    </source>
</evidence>
<reference evidence="11" key="2">
    <citation type="submission" date="2011-05" db="EMBL/GenBank/DDBJ databases">
        <authorList>
            <person name="Richards S.R."/>
            <person name="Qu J."/>
            <person name="Jiang H."/>
            <person name="Jhangiani S.N."/>
            <person name="Agravi P."/>
            <person name="Goodspeed R."/>
            <person name="Gross S."/>
            <person name="Mandapat C."/>
            <person name="Jackson L."/>
            <person name="Mathew T."/>
            <person name="Pu L."/>
            <person name="Thornton R."/>
            <person name="Saada N."/>
            <person name="Wilczek-Boney K.B."/>
            <person name="Lee S."/>
            <person name="Kovar C."/>
            <person name="Wu Y."/>
            <person name="Scherer S.E."/>
            <person name="Worley K.C."/>
            <person name="Muzny D.M."/>
            <person name="Gibbs R."/>
        </authorList>
    </citation>
    <scope>NUCLEOTIDE SEQUENCE</scope>
    <source>
        <strain evidence="11">Brora</strain>
    </source>
</reference>
<evidence type="ECO:0000313" key="10">
    <source>
        <dbReference type="EnsemblMetazoa" id="SMAR001692-PA"/>
    </source>
</evidence>
<dbReference type="AlphaFoldDB" id="A9XCM7"/>
<dbReference type="GO" id="GO:1990837">
    <property type="term" value="F:sequence-specific double-stranded DNA binding"/>
    <property type="evidence" value="ECO:0007669"/>
    <property type="project" value="UniProtKB-ARBA"/>
</dbReference>
<dbReference type="SMART" id="SM00353">
    <property type="entry name" value="HLH"/>
    <property type="match status" value="1"/>
</dbReference>
<dbReference type="SUPFAM" id="SSF158457">
    <property type="entry name" value="Orange domain-like"/>
    <property type="match status" value="1"/>
</dbReference>
<dbReference type="OMA" id="GYGECAN"/>
<dbReference type="EnsemblMetazoa" id="SMAR001692-RA">
    <property type="protein sequence ID" value="SMAR001692-PA"/>
    <property type="gene ID" value="SMAR001692"/>
</dbReference>
<keyword evidence="4" id="KW-0804">Transcription</keyword>
<evidence type="ECO:0000256" key="3">
    <source>
        <dbReference type="ARBA" id="ARBA00023125"/>
    </source>
</evidence>
<dbReference type="PROSITE" id="PS51054">
    <property type="entry name" value="ORANGE"/>
    <property type="match status" value="1"/>
</dbReference>
<dbReference type="HOGENOM" id="CLU_068550_2_1_1"/>
<dbReference type="InterPro" id="IPR050370">
    <property type="entry name" value="HES_HEY"/>
</dbReference>
<evidence type="ECO:0000259" key="7">
    <source>
        <dbReference type="PROSITE" id="PS50888"/>
    </source>
</evidence>
<dbReference type="EMBL" id="JH430738">
    <property type="status" value="NOT_ANNOTATED_CDS"/>
    <property type="molecule type" value="Genomic_DNA"/>
</dbReference>
<evidence type="ECO:0000256" key="1">
    <source>
        <dbReference type="ARBA" id="ARBA00004123"/>
    </source>
</evidence>
<organism evidence="9">
    <name type="scientific">Strigamia maritima</name>
    <name type="common">European centipede</name>
    <name type="synonym">Geophilus maritimus</name>
    <dbReference type="NCBI Taxonomy" id="126957"/>
    <lineage>
        <taxon>Eukaryota</taxon>
        <taxon>Metazoa</taxon>
        <taxon>Ecdysozoa</taxon>
        <taxon>Arthropoda</taxon>
        <taxon>Myriapoda</taxon>
        <taxon>Chilopoda</taxon>
        <taxon>Pleurostigmophora</taxon>
        <taxon>Geophilomorpha</taxon>
        <taxon>Linotaeniidae</taxon>
        <taxon>Strigamia</taxon>
    </lineage>
</organism>
<feature type="domain" description="Orange" evidence="8">
    <location>
        <begin position="92"/>
        <end position="126"/>
    </location>
</feature>
<dbReference type="Proteomes" id="UP000014500">
    <property type="component" value="Unassembled WGS sequence"/>
</dbReference>
<dbReference type="EMBL" id="EF175914">
    <property type="protein sequence ID" value="ABO93449.1"/>
    <property type="molecule type" value="mRNA"/>
</dbReference>
<dbReference type="PANTHER" id="PTHR10985">
    <property type="entry name" value="BASIC HELIX-LOOP-HELIX TRANSCRIPTION FACTOR, HES-RELATED"/>
    <property type="match status" value="1"/>
</dbReference>
<protein>
    <submittedName>
        <fullName evidence="9">Hairy-enhancer-of-split 1</fullName>
    </submittedName>
</protein>
<reference evidence="10" key="3">
    <citation type="submission" date="2015-02" db="UniProtKB">
        <authorList>
            <consortium name="EnsemblMetazoa"/>
        </authorList>
    </citation>
    <scope>IDENTIFICATION</scope>
</reference>
<dbReference type="Pfam" id="PF00010">
    <property type="entry name" value="HLH"/>
    <property type="match status" value="1"/>
</dbReference>
<accession>A9XCM7</accession>
<dbReference type="GO" id="GO:0005634">
    <property type="term" value="C:nucleus"/>
    <property type="evidence" value="ECO:0007669"/>
    <property type="project" value="UniProtKB-SubCell"/>
</dbReference>
<dbReference type="SUPFAM" id="SSF47459">
    <property type="entry name" value="HLH, helix-loop-helix DNA-binding domain"/>
    <property type="match status" value="1"/>
</dbReference>